<organism evidence="2 3">
    <name type="scientific">Liparis tanakae</name>
    <name type="common">Tanaka's snailfish</name>
    <dbReference type="NCBI Taxonomy" id="230148"/>
    <lineage>
        <taxon>Eukaryota</taxon>
        <taxon>Metazoa</taxon>
        <taxon>Chordata</taxon>
        <taxon>Craniata</taxon>
        <taxon>Vertebrata</taxon>
        <taxon>Euteleostomi</taxon>
        <taxon>Actinopterygii</taxon>
        <taxon>Neopterygii</taxon>
        <taxon>Teleostei</taxon>
        <taxon>Neoteleostei</taxon>
        <taxon>Acanthomorphata</taxon>
        <taxon>Eupercaria</taxon>
        <taxon>Perciformes</taxon>
        <taxon>Cottioidei</taxon>
        <taxon>Cottales</taxon>
        <taxon>Liparidae</taxon>
        <taxon>Liparis</taxon>
    </lineage>
</organism>
<dbReference type="EMBL" id="SRLO01001673">
    <property type="protein sequence ID" value="TNN36007.1"/>
    <property type="molecule type" value="Genomic_DNA"/>
</dbReference>
<feature type="region of interest" description="Disordered" evidence="1">
    <location>
        <begin position="31"/>
        <end position="58"/>
    </location>
</feature>
<reference evidence="2 3" key="1">
    <citation type="submission" date="2019-03" db="EMBL/GenBank/DDBJ databases">
        <title>First draft genome of Liparis tanakae, snailfish: a comprehensive survey of snailfish specific genes.</title>
        <authorList>
            <person name="Kim W."/>
            <person name="Song I."/>
            <person name="Jeong J.-H."/>
            <person name="Kim D."/>
            <person name="Kim S."/>
            <person name="Ryu S."/>
            <person name="Song J.Y."/>
            <person name="Lee S.K."/>
        </authorList>
    </citation>
    <scope>NUCLEOTIDE SEQUENCE [LARGE SCALE GENOMIC DNA]</scope>
    <source>
        <tissue evidence="2">Muscle</tissue>
    </source>
</reference>
<proteinExistence type="predicted"/>
<feature type="region of interest" description="Disordered" evidence="1">
    <location>
        <begin position="1"/>
        <end position="20"/>
    </location>
</feature>
<evidence type="ECO:0000313" key="2">
    <source>
        <dbReference type="EMBL" id="TNN36007.1"/>
    </source>
</evidence>
<protein>
    <submittedName>
        <fullName evidence="2">Uncharacterized protein</fullName>
    </submittedName>
</protein>
<dbReference type="Proteomes" id="UP000314294">
    <property type="component" value="Unassembled WGS sequence"/>
</dbReference>
<evidence type="ECO:0000256" key="1">
    <source>
        <dbReference type="SAM" id="MobiDB-lite"/>
    </source>
</evidence>
<gene>
    <name evidence="2" type="ORF">EYF80_053825</name>
</gene>
<comment type="caution">
    <text evidence="2">The sequence shown here is derived from an EMBL/GenBank/DDBJ whole genome shotgun (WGS) entry which is preliminary data.</text>
</comment>
<evidence type="ECO:0000313" key="3">
    <source>
        <dbReference type="Proteomes" id="UP000314294"/>
    </source>
</evidence>
<name>A0A4Z2F4C8_9TELE</name>
<dbReference type="AlphaFoldDB" id="A0A4Z2F4C8"/>
<sequence length="147" mass="15857">MFYCPGAKEKQQQQQQQQSQCLLGPLAFREFPAENTPAREDGSGLTPPDRLFGRREGYGRSAVGCPGVPLLRESRSASEPSLIRFSHVRLNYAAVPGPEDTGGPKPTPPKDEHVDEPMMTTSSRSAKSHSVVRALMSLSGMVGSGMA</sequence>
<feature type="region of interest" description="Disordered" evidence="1">
    <location>
        <begin position="94"/>
        <end position="129"/>
    </location>
</feature>
<accession>A0A4Z2F4C8</accession>
<keyword evidence="3" id="KW-1185">Reference proteome</keyword>